<sequence length="180" mass="20593">MAQPSTTYKFELNLTDLDRGVYESVRQTIARHPSETEERMAVRLLAYALWYNGNLSFGRGLSDVDEAALWEKSLDDRILHWIEVGQPDAERLTWCSRRTERTSLLAYGSLRVWQNKVVDAVKGLKNLSIAAVPQDVLEILATDMPRSIKWDVMISEGTVFVTDDRGQHEVQLEWLLGERG</sequence>
<dbReference type="InterPro" id="IPR009822">
    <property type="entry name" value="YaeQ"/>
</dbReference>
<dbReference type="EMBL" id="CP016634">
    <property type="protein sequence ID" value="ANY89092.1"/>
    <property type="molecule type" value="Genomic_DNA"/>
</dbReference>
<dbReference type="Gene3D" id="3.10.640.10">
    <property type="entry name" value="Restriction endonuclease-like alpha-beta roll domain"/>
    <property type="match status" value="1"/>
</dbReference>
<name>A0A1B2FA14_PSEPU</name>
<dbReference type="InterPro" id="IPR038590">
    <property type="entry name" value="YaeQ_sf"/>
</dbReference>
<accession>A0A1B2FA14</accession>
<gene>
    <name evidence="1" type="ORF">IEC33019_3572</name>
</gene>
<dbReference type="InterPro" id="IPR011335">
    <property type="entry name" value="Restrct_endonuc-II-like"/>
</dbReference>
<dbReference type="PANTHER" id="PTHR38784:SF1">
    <property type="entry name" value="SUCROSE PHOSPHORYLASE"/>
    <property type="match status" value="1"/>
</dbReference>
<dbReference type="SUPFAM" id="SSF52980">
    <property type="entry name" value="Restriction endonuclease-like"/>
    <property type="match status" value="1"/>
</dbReference>
<protein>
    <submittedName>
        <fullName evidence="1">YaeQ protein</fullName>
    </submittedName>
</protein>
<reference evidence="1" key="1">
    <citation type="submission" date="2016-07" db="EMBL/GenBank/DDBJ databases">
        <title>New class B carbapenemase carried by novel plasmid in Pseudomonas putida enviromental strain in eastern Amazonia.</title>
        <authorList>
            <person name="Souza C.O."/>
            <person name="Lima K.V."/>
            <person name="Brasiliense D.M."/>
            <person name="Perez-Chaparro P.J."/>
            <person name="Mamizuka E.M."/>
            <person name="Lima M.O."/>
            <person name="Lima L.N."/>
            <person name="McCulloch J.A."/>
        </authorList>
    </citation>
    <scope>NUCLEOTIDE SEQUENCE [LARGE SCALE GENOMIC DNA]</scope>
    <source>
        <strain evidence="1">IEC33019</strain>
    </source>
</reference>
<dbReference type="SMART" id="SM01322">
    <property type="entry name" value="YaeQ"/>
    <property type="match status" value="1"/>
</dbReference>
<dbReference type="PIRSF" id="PIRSF011484">
    <property type="entry name" value="YaeQ"/>
    <property type="match status" value="1"/>
</dbReference>
<dbReference type="RefSeq" id="WP_070094682.1">
    <property type="nucleotide sequence ID" value="NZ_CP016634.1"/>
</dbReference>
<dbReference type="PANTHER" id="PTHR38784">
    <property type="entry name" value="SUCROSE PHOSPHORYLASE"/>
    <property type="match status" value="1"/>
</dbReference>
<dbReference type="Pfam" id="PF07152">
    <property type="entry name" value="YaeQ"/>
    <property type="match status" value="1"/>
</dbReference>
<proteinExistence type="predicted"/>
<dbReference type="AlphaFoldDB" id="A0A1B2FA14"/>
<evidence type="ECO:0000313" key="1">
    <source>
        <dbReference type="EMBL" id="ANY89092.1"/>
    </source>
</evidence>
<organism evidence="1">
    <name type="scientific">Pseudomonas putida</name>
    <name type="common">Arthrobacter siderocapsulatus</name>
    <dbReference type="NCBI Taxonomy" id="303"/>
    <lineage>
        <taxon>Bacteria</taxon>
        <taxon>Pseudomonadati</taxon>
        <taxon>Pseudomonadota</taxon>
        <taxon>Gammaproteobacteria</taxon>
        <taxon>Pseudomonadales</taxon>
        <taxon>Pseudomonadaceae</taxon>
        <taxon>Pseudomonas</taxon>
    </lineage>
</organism>